<keyword evidence="3" id="KW-1185">Reference proteome</keyword>
<name>A0A151ITR2_9HYME</name>
<evidence type="ECO:0000313" key="3">
    <source>
        <dbReference type="Proteomes" id="UP000078492"/>
    </source>
</evidence>
<sequence>MDVGNQSTGVPIQRLEDCHYLISGDLVRINVDRLRRLVALTNRSFYPRDKSPTRRKSNATVKMANRDKRCT</sequence>
<reference evidence="2 3" key="1">
    <citation type="submission" date="2015-09" db="EMBL/GenBank/DDBJ databases">
        <title>Trachymyrmex cornetzi WGS genome.</title>
        <authorList>
            <person name="Nygaard S."/>
            <person name="Hu H."/>
            <person name="Boomsma J."/>
            <person name="Zhang G."/>
        </authorList>
    </citation>
    <scope>NUCLEOTIDE SEQUENCE [LARGE SCALE GENOMIC DNA]</scope>
    <source>
        <strain evidence="2">Tcor2-1</strain>
        <tissue evidence="2">Whole body</tissue>
    </source>
</reference>
<dbReference type="AlphaFoldDB" id="A0A151ITR2"/>
<evidence type="ECO:0000313" key="2">
    <source>
        <dbReference type="EMBL" id="KYN10430.1"/>
    </source>
</evidence>
<evidence type="ECO:0000256" key="1">
    <source>
        <dbReference type="SAM" id="MobiDB-lite"/>
    </source>
</evidence>
<feature type="region of interest" description="Disordered" evidence="1">
    <location>
        <begin position="47"/>
        <end position="71"/>
    </location>
</feature>
<gene>
    <name evidence="2" type="ORF">ALC57_17447</name>
</gene>
<dbReference type="Proteomes" id="UP000078492">
    <property type="component" value="Unassembled WGS sequence"/>
</dbReference>
<proteinExistence type="predicted"/>
<organism evidence="2 3">
    <name type="scientific">Trachymyrmex cornetzi</name>
    <dbReference type="NCBI Taxonomy" id="471704"/>
    <lineage>
        <taxon>Eukaryota</taxon>
        <taxon>Metazoa</taxon>
        <taxon>Ecdysozoa</taxon>
        <taxon>Arthropoda</taxon>
        <taxon>Hexapoda</taxon>
        <taxon>Insecta</taxon>
        <taxon>Pterygota</taxon>
        <taxon>Neoptera</taxon>
        <taxon>Endopterygota</taxon>
        <taxon>Hymenoptera</taxon>
        <taxon>Apocrita</taxon>
        <taxon>Aculeata</taxon>
        <taxon>Formicoidea</taxon>
        <taxon>Formicidae</taxon>
        <taxon>Myrmicinae</taxon>
        <taxon>Trachymyrmex</taxon>
    </lineage>
</organism>
<dbReference type="EMBL" id="KQ981001">
    <property type="protein sequence ID" value="KYN10430.1"/>
    <property type="molecule type" value="Genomic_DNA"/>
</dbReference>
<protein>
    <submittedName>
        <fullName evidence="2">Uncharacterized protein</fullName>
    </submittedName>
</protein>
<accession>A0A151ITR2</accession>